<dbReference type="PRINTS" id="PR00039">
    <property type="entry name" value="HTHLYSR"/>
</dbReference>
<dbReference type="Proteomes" id="UP000768180">
    <property type="component" value="Unassembled WGS sequence"/>
</dbReference>
<dbReference type="Proteomes" id="UP001199915">
    <property type="component" value="Unassembled WGS sequence"/>
</dbReference>
<evidence type="ECO:0000313" key="12">
    <source>
        <dbReference type="Proteomes" id="UP000095709"/>
    </source>
</evidence>
<dbReference type="Pfam" id="PF03466">
    <property type="entry name" value="LysR_substrate"/>
    <property type="match status" value="1"/>
</dbReference>
<dbReference type="Proteomes" id="UP000095709">
    <property type="component" value="Unassembled WGS sequence"/>
</dbReference>
<evidence type="ECO:0000256" key="4">
    <source>
        <dbReference type="ARBA" id="ARBA00023163"/>
    </source>
</evidence>
<evidence type="ECO:0000313" key="10">
    <source>
        <dbReference type="EMBL" id="NSE16950.1"/>
    </source>
</evidence>
<dbReference type="EMBL" id="JAFHBD010000002">
    <property type="protein sequence ID" value="MBN2952050.1"/>
    <property type="molecule type" value="Genomic_DNA"/>
</dbReference>
<keyword evidence="4" id="KW-0804">Transcription</keyword>
<keyword evidence="3" id="KW-0238">DNA-binding</keyword>
<accession>A0A173YQQ9</accession>
<dbReference type="GO" id="GO:0000976">
    <property type="term" value="F:transcription cis-regulatory region binding"/>
    <property type="evidence" value="ECO:0007669"/>
    <property type="project" value="TreeGrafter"/>
</dbReference>
<evidence type="ECO:0000313" key="11">
    <source>
        <dbReference type="Proteomes" id="UP000095706"/>
    </source>
</evidence>
<dbReference type="GO" id="GO:0003700">
    <property type="term" value="F:DNA-binding transcription factor activity"/>
    <property type="evidence" value="ECO:0007669"/>
    <property type="project" value="InterPro"/>
</dbReference>
<dbReference type="EMBL" id="JAAITQ010000020">
    <property type="protein sequence ID" value="NSE16950.1"/>
    <property type="molecule type" value="Genomic_DNA"/>
</dbReference>
<evidence type="ECO:0000256" key="1">
    <source>
        <dbReference type="ARBA" id="ARBA00009437"/>
    </source>
</evidence>
<reference evidence="8" key="4">
    <citation type="submission" date="2021-02" db="EMBL/GenBank/DDBJ databases">
        <title>Metagenome-assembled genomes from human diarrheal sample B26.</title>
        <authorList>
            <person name="Ateba T.P."/>
            <person name="Alayande K.A."/>
            <person name="Mwanza M."/>
        </authorList>
    </citation>
    <scope>NUCLEOTIDE SEQUENCE</scope>
    <source>
        <strain evidence="8">06WH</strain>
    </source>
</reference>
<gene>
    <name evidence="6" type="primary">gltC_1</name>
    <name evidence="7" type="synonym">gltC_2</name>
    <name evidence="6" type="ORF">ERS852406_00508</name>
    <name evidence="7" type="ORF">ERS852498_02916</name>
    <name evidence="10" type="ORF">G5B05_11140</name>
    <name evidence="8" type="ORF">JTJ23_00310</name>
    <name evidence="9" type="ORF">L0N21_12910</name>
</gene>
<evidence type="ECO:0000313" key="6">
    <source>
        <dbReference type="EMBL" id="CUN66009.1"/>
    </source>
</evidence>
<dbReference type="InterPro" id="IPR000847">
    <property type="entry name" value="LysR_HTH_N"/>
</dbReference>
<evidence type="ECO:0000313" key="9">
    <source>
        <dbReference type="EMBL" id="MCG4766401.1"/>
    </source>
</evidence>
<sequence>MTLNQILYFRKVARLENYHQAAEELYISQPSLSRSMAALESELGITLFEKKGRGVVLTNAGRLFLEHADRIAGDCDIAAGKMKELASGGGKINIGYIFPLAGHYIPHNVRTFLDQEENKNVAFSFWQNHTPAIAQKVKSGELDLGFGGFLKRDDMEFFPLIQQPLVIVSPEQHPIADEPEVPLVKLTRYPVIGYDRASWMGAYTGHLYRKYQLHPNIIMECPDEYSIVALVRENFGIALMPRTDILEQADGIRIHTLKGLEIYHQTFMFWMKNRYRLPAVERFTEYMKQHADIIEESRNDSENVSKVYLKDIVNF</sequence>
<dbReference type="RefSeq" id="WP_055218958.1">
    <property type="nucleotide sequence ID" value="NZ_CAXSRP010000008.1"/>
</dbReference>
<dbReference type="PANTHER" id="PTHR30126:SF39">
    <property type="entry name" value="HTH-TYPE TRANSCRIPTIONAL REGULATOR CYSL"/>
    <property type="match status" value="1"/>
</dbReference>
<evidence type="ECO:0000256" key="2">
    <source>
        <dbReference type="ARBA" id="ARBA00023015"/>
    </source>
</evidence>
<evidence type="ECO:0000256" key="3">
    <source>
        <dbReference type="ARBA" id="ARBA00023125"/>
    </source>
</evidence>
<dbReference type="InterPro" id="IPR036388">
    <property type="entry name" value="WH-like_DNA-bd_sf"/>
</dbReference>
<protein>
    <submittedName>
        <fullName evidence="6">HTH-type transcriptional regulator gltC</fullName>
    </submittedName>
    <submittedName>
        <fullName evidence="8">LysR family transcriptional regulator</fullName>
    </submittedName>
</protein>
<dbReference type="PROSITE" id="PS50931">
    <property type="entry name" value="HTH_LYSR"/>
    <property type="match status" value="1"/>
</dbReference>
<organism evidence="6 11">
    <name type="scientific">Fusicatenibacter saccharivorans</name>
    <dbReference type="NCBI Taxonomy" id="1150298"/>
    <lineage>
        <taxon>Bacteria</taxon>
        <taxon>Bacillati</taxon>
        <taxon>Bacillota</taxon>
        <taxon>Clostridia</taxon>
        <taxon>Lachnospirales</taxon>
        <taxon>Lachnospiraceae</taxon>
        <taxon>Fusicatenibacter</taxon>
    </lineage>
</organism>
<reference evidence="10" key="3">
    <citation type="submission" date="2020-02" db="EMBL/GenBank/DDBJ databases">
        <authorList>
            <person name="Littmann E."/>
            <person name="Sorbara M."/>
        </authorList>
    </citation>
    <scope>NUCLEOTIDE SEQUENCE</scope>
    <source>
        <strain evidence="10">MSK.14.54</strain>
    </source>
</reference>
<evidence type="ECO:0000259" key="5">
    <source>
        <dbReference type="PROSITE" id="PS50931"/>
    </source>
</evidence>
<name>A0A173YQQ9_9FIRM</name>
<comment type="similarity">
    <text evidence="1">Belongs to the LysR transcriptional regulatory family.</text>
</comment>
<dbReference type="Proteomes" id="UP000737612">
    <property type="component" value="Unassembled WGS sequence"/>
</dbReference>
<evidence type="ECO:0000313" key="7">
    <source>
        <dbReference type="EMBL" id="CUP82743.1"/>
    </source>
</evidence>
<dbReference type="Gene3D" id="1.10.10.10">
    <property type="entry name" value="Winged helix-like DNA-binding domain superfamily/Winged helix DNA-binding domain"/>
    <property type="match status" value="1"/>
</dbReference>
<dbReference type="Pfam" id="PF00126">
    <property type="entry name" value="HTH_1"/>
    <property type="match status" value="1"/>
</dbReference>
<dbReference type="FunFam" id="1.10.10.10:FF:000001">
    <property type="entry name" value="LysR family transcriptional regulator"/>
    <property type="match status" value="1"/>
</dbReference>
<keyword evidence="13" id="KW-1185">Reference proteome</keyword>
<dbReference type="STRING" id="1150298.ERS852406_00508"/>
<dbReference type="Gene3D" id="3.40.190.290">
    <property type="match status" value="1"/>
</dbReference>
<reference evidence="10 13" key="2">
    <citation type="journal article" date="2020" name="Cell Host Microbe">
        <title>Functional and Genomic Variation between Human-Derived Isolates of Lachnospiraceae Reveals Inter- and Intra-Species Diversity.</title>
        <authorList>
            <person name="Sorbara M.T."/>
            <person name="Littmann E.R."/>
            <person name="Fontana E."/>
            <person name="Moody T.U."/>
            <person name="Kohout C.E."/>
            <person name="Gjonbalaj M."/>
            <person name="Eaton V."/>
            <person name="Seok R."/>
            <person name="Leiner I.M."/>
            <person name="Pamer E.G."/>
        </authorList>
    </citation>
    <scope>NUCLEOTIDE SEQUENCE [LARGE SCALE GENOMIC DNA]</scope>
    <source>
        <strain evidence="10 13">MSK.14.54</strain>
    </source>
</reference>
<reference evidence="9" key="5">
    <citation type="submission" date="2022-01" db="EMBL/GenBank/DDBJ databases">
        <title>Collection of gut derived symbiotic bacterial strains cultured from healthy donors.</title>
        <authorList>
            <person name="Lin H."/>
            <person name="Kohout C."/>
            <person name="Waligurski E."/>
            <person name="Pamer E.G."/>
        </authorList>
    </citation>
    <scope>NUCLEOTIDE SEQUENCE</scope>
    <source>
        <strain evidence="9">DFI.5.49</strain>
    </source>
</reference>
<dbReference type="AlphaFoldDB" id="A0A173YQQ9"/>
<keyword evidence="2" id="KW-0805">Transcription regulation</keyword>
<dbReference type="PANTHER" id="PTHR30126">
    <property type="entry name" value="HTH-TYPE TRANSCRIPTIONAL REGULATOR"/>
    <property type="match status" value="1"/>
</dbReference>
<proteinExistence type="inferred from homology"/>
<dbReference type="OrthoDB" id="1652954at2"/>
<dbReference type="InterPro" id="IPR036390">
    <property type="entry name" value="WH_DNA-bd_sf"/>
</dbReference>
<reference evidence="11 12" key="1">
    <citation type="submission" date="2015-09" db="EMBL/GenBank/DDBJ databases">
        <authorList>
            <consortium name="Pathogen Informatics"/>
        </authorList>
    </citation>
    <scope>NUCLEOTIDE SEQUENCE [LARGE SCALE GENOMIC DNA]</scope>
    <source>
        <strain evidence="6 11">2789STDY5608849</strain>
        <strain evidence="7 12">2789STDY5834885</strain>
    </source>
</reference>
<dbReference type="EMBL" id="JAKNFS010000018">
    <property type="protein sequence ID" value="MCG4766401.1"/>
    <property type="molecule type" value="Genomic_DNA"/>
</dbReference>
<dbReference type="EMBL" id="CZAL01000018">
    <property type="protein sequence ID" value="CUP82743.1"/>
    <property type="molecule type" value="Genomic_DNA"/>
</dbReference>
<evidence type="ECO:0000313" key="8">
    <source>
        <dbReference type="EMBL" id="MBN2952050.1"/>
    </source>
</evidence>
<evidence type="ECO:0000313" key="13">
    <source>
        <dbReference type="Proteomes" id="UP000768180"/>
    </source>
</evidence>
<dbReference type="Proteomes" id="UP000095706">
    <property type="component" value="Unassembled WGS sequence"/>
</dbReference>
<feature type="domain" description="HTH lysR-type" evidence="5">
    <location>
        <begin position="1"/>
        <end position="58"/>
    </location>
</feature>
<dbReference type="EMBL" id="CYYV01000002">
    <property type="protein sequence ID" value="CUN66009.1"/>
    <property type="molecule type" value="Genomic_DNA"/>
</dbReference>
<dbReference type="InterPro" id="IPR005119">
    <property type="entry name" value="LysR_subst-bd"/>
</dbReference>
<dbReference type="SUPFAM" id="SSF53850">
    <property type="entry name" value="Periplasmic binding protein-like II"/>
    <property type="match status" value="1"/>
</dbReference>
<dbReference type="SUPFAM" id="SSF46785">
    <property type="entry name" value="Winged helix' DNA-binding domain"/>
    <property type="match status" value="1"/>
</dbReference>